<evidence type="ECO:0000313" key="4">
    <source>
        <dbReference type="Proteomes" id="UP001237737"/>
    </source>
</evidence>
<feature type="region of interest" description="Disordered" evidence="1">
    <location>
        <begin position="422"/>
        <end position="483"/>
    </location>
</feature>
<dbReference type="CDD" id="cd09113">
    <property type="entry name" value="PLDc_ymdC_like_2"/>
    <property type="match status" value="1"/>
</dbReference>
<evidence type="ECO:0000313" key="3">
    <source>
        <dbReference type="EMBL" id="MDQ0009444.1"/>
    </source>
</evidence>
<dbReference type="Proteomes" id="UP001237737">
    <property type="component" value="Unassembled WGS sequence"/>
</dbReference>
<keyword evidence="4" id="KW-1185">Reference proteome</keyword>
<dbReference type="Pfam" id="PF13091">
    <property type="entry name" value="PLDc_2"/>
    <property type="match status" value="2"/>
</dbReference>
<proteinExistence type="predicted"/>
<feature type="compositionally biased region" description="Low complexity" evidence="1">
    <location>
        <begin position="453"/>
        <end position="483"/>
    </location>
</feature>
<dbReference type="InterPro" id="IPR025202">
    <property type="entry name" value="PLD-like_dom"/>
</dbReference>
<sequence>MRRLPTILLLATVLATGGCSLSRTRIQKADAVVTLTVDRQDTCDPADASHCATPSPLIDAAIEANAASTPTRPVHVATLLEDGESAMAARINLIRAARKSIDVQTYIWEQDDAGKLVLDELVQAARRGVRVRILADQLFSFRDPGLLAGLARASDRLEIRLYNPTFHSARTPPLEFAAGILCCFYKFNQRMHNKLLVVDDLIGITGGRNYEDRYFDWDETFDYIDRDVMVGGPAAKAMGASFEQFWTHKRSARLTHLRDVNRELLADTDDPRHWNVPIYERPDRVAQIVADAEDPVWIEEHLGRASLRLNRVEYLSDLPGKTDEPKRREVRALTRHIMGLLREAKSEIVLQTPYLVMSKPAQKVFSGLRQQEEPPRVVVSTNSLASTDAFAVYAMSYKHRKRYLTDYGFEIYELKPRPADSDIDELEGRSTDVATPPLAAQDTGKGRRGRGSSHGASAGRPGPPSEAANFLGFGSRSGRGARSRPAPLLTAGVRFGLHAKSIVVDDTFAMVGTHNLDPRSDHYNTESGVIVYDKRFADRLRDSIMQDTRPGNAWVIAPRRKSIPVLSSVNEFIGDVSERLPFFDLWPFRYATSYELKPGCIPMRWSDPRFFECYEPVGDFPEVDVSLKLIYTRMITAFGSSAAGIL</sequence>
<dbReference type="CDD" id="cd09111">
    <property type="entry name" value="PLDc_ymdC_like_1"/>
    <property type="match status" value="1"/>
</dbReference>
<dbReference type="PROSITE" id="PS51257">
    <property type="entry name" value="PROKAR_LIPOPROTEIN"/>
    <property type="match status" value="1"/>
</dbReference>
<gene>
    <name evidence="3" type="ORF">J2T07_001621</name>
</gene>
<feature type="domain" description="PLD phosphodiesterase" evidence="2">
    <location>
        <begin position="493"/>
        <end position="520"/>
    </location>
</feature>
<reference evidence="3 4" key="1">
    <citation type="submission" date="2023-07" db="EMBL/GenBank/DDBJ databases">
        <title>Sorghum-associated microbial communities from plants grown in Nebraska, USA.</title>
        <authorList>
            <person name="Schachtman D."/>
        </authorList>
    </citation>
    <scope>NUCLEOTIDE SEQUENCE [LARGE SCALE GENOMIC DNA]</scope>
    <source>
        <strain evidence="3 4">CC60</strain>
    </source>
</reference>
<dbReference type="PANTHER" id="PTHR21248">
    <property type="entry name" value="CARDIOLIPIN SYNTHASE"/>
    <property type="match status" value="1"/>
</dbReference>
<protein>
    <submittedName>
        <fullName evidence="3">Phosphatidylserine/phosphatidylglycerophosphate/ cardiolipin synthase-like enzyme</fullName>
    </submittedName>
</protein>
<dbReference type="PANTHER" id="PTHR21248:SF12">
    <property type="entry name" value="CARDIOLIPIN SYNTHASE C"/>
    <property type="match status" value="1"/>
</dbReference>
<accession>A0ABT9SY15</accession>
<dbReference type="SMART" id="SM00155">
    <property type="entry name" value="PLDc"/>
    <property type="match status" value="2"/>
</dbReference>
<evidence type="ECO:0000259" key="2">
    <source>
        <dbReference type="PROSITE" id="PS50035"/>
    </source>
</evidence>
<name>A0ABT9SY15_9GAMM</name>
<dbReference type="InterPro" id="IPR001736">
    <property type="entry name" value="PLipase_D/transphosphatidylase"/>
</dbReference>
<dbReference type="PROSITE" id="PS50035">
    <property type="entry name" value="PLD"/>
    <property type="match status" value="2"/>
</dbReference>
<feature type="domain" description="PLD phosphodiesterase" evidence="2">
    <location>
        <begin position="187"/>
        <end position="214"/>
    </location>
</feature>
<dbReference type="EMBL" id="JAUSSK010000002">
    <property type="protein sequence ID" value="MDQ0009444.1"/>
    <property type="molecule type" value="Genomic_DNA"/>
</dbReference>
<comment type="caution">
    <text evidence="3">The sequence shown here is derived from an EMBL/GenBank/DDBJ whole genome shotgun (WGS) entry which is preliminary data.</text>
</comment>
<dbReference type="Gene3D" id="3.30.870.10">
    <property type="entry name" value="Endonuclease Chain A"/>
    <property type="match status" value="3"/>
</dbReference>
<evidence type="ECO:0000256" key="1">
    <source>
        <dbReference type="SAM" id="MobiDB-lite"/>
    </source>
</evidence>
<dbReference type="SUPFAM" id="SSF56024">
    <property type="entry name" value="Phospholipase D/nuclease"/>
    <property type="match status" value="2"/>
</dbReference>
<organism evidence="3 4">
    <name type="scientific">Luteibacter jiangsuensis</name>
    <dbReference type="NCBI Taxonomy" id="637577"/>
    <lineage>
        <taxon>Bacteria</taxon>
        <taxon>Pseudomonadati</taxon>
        <taxon>Pseudomonadota</taxon>
        <taxon>Gammaproteobacteria</taxon>
        <taxon>Lysobacterales</taxon>
        <taxon>Rhodanobacteraceae</taxon>
        <taxon>Luteibacter</taxon>
    </lineage>
</organism>
<dbReference type="RefSeq" id="WP_306848849.1">
    <property type="nucleotide sequence ID" value="NZ_JAUSSK010000002.1"/>
</dbReference>